<evidence type="ECO:0000313" key="3">
    <source>
        <dbReference type="Proteomes" id="UP000321245"/>
    </source>
</evidence>
<dbReference type="EMBL" id="BJXC01000020">
    <property type="protein sequence ID" value="GEM52845.1"/>
    <property type="molecule type" value="Genomic_DNA"/>
</dbReference>
<accession>A0A511NJ50</accession>
<dbReference type="RefSeq" id="WP_019974835.1">
    <property type="nucleotide sequence ID" value="NZ_BJXC01000020.1"/>
</dbReference>
<dbReference type="Proteomes" id="UP000321245">
    <property type="component" value="Unassembled WGS sequence"/>
</dbReference>
<organism evidence="2 3">
    <name type="scientific">Empedobacter brevis NBRC 14943 = ATCC 43319</name>
    <dbReference type="NCBI Taxonomy" id="1218108"/>
    <lineage>
        <taxon>Bacteria</taxon>
        <taxon>Pseudomonadati</taxon>
        <taxon>Bacteroidota</taxon>
        <taxon>Flavobacteriia</taxon>
        <taxon>Flavobacteriales</taxon>
        <taxon>Weeksellaceae</taxon>
        <taxon>Empedobacter</taxon>
    </lineage>
</organism>
<keyword evidence="3" id="KW-1185">Reference proteome</keyword>
<dbReference type="GeneID" id="84649543"/>
<keyword evidence="1" id="KW-0732">Signal</keyword>
<sequence length="150" mass="16482">MEIIKRLSTLAFVGMLGFTAFSCLNTDDSDNSYTIDGFFVGTKIDVNQDSIQPVGQQTNVHVTFTTNNSCQKFVTFQTLKGGNDSIQNIGAYGTQSSGSTCVDEKKSVTKTYKFTPKKAGRNTIRVWAGKDAIDPTKDIYIEEVLEIKAN</sequence>
<dbReference type="OrthoDB" id="1448690at2"/>
<evidence type="ECO:0008006" key="4">
    <source>
        <dbReference type="Google" id="ProtNLM"/>
    </source>
</evidence>
<dbReference type="AlphaFoldDB" id="A0A511NJ50"/>
<gene>
    <name evidence="2" type="ORF">EB1_26350</name>
</gene>
<feature type="chain" id="PRO_5021725662" description="Lipoprotein" evidence="1">
    <location>
        <begin position="23"/>
        <end position="150"/>
    </location>
</feature>
<protein>
    <recommendedName>
        <fullName evidence="4">Lipoprotein</fullName>
    </recommendedName>
</protein>
<evidence type="ECO:0000313" key="2">
    <source>
        <dbReference type="EMBL" id="GEM52845.1"/>
    </source>
</evidence>
<dbReference type="STRING" id="1218108.GCA_000382425_01338"/>
<comment type="caution">
    <text evidence="2">The sequence shown here is derived from an EMBL/GenBank/DDBJ whole genome shotgun (WGS) entry which is preliminary data.</text>
</comment>
<feature type="signal peptide" evidence="1">
    <location>
        <begin position="1"/>
        <end position="22"/>
    </location>
</feature>
<reference evidence="2 3" key="1">
    <citation type="submission" date="2019-07" db="EMBL/GenBank/DDBJ databases">
        <title>Whole genome shotgun sequence of Empedobacter brevis NBRC 14943.</title>
        <authorList>
            <person name="Hosoyama A."/>
            <person name="Uohara A."/>
            <person name="Ohji S."/>
            <person name="Ichikawa N."/>
        </authorList>
    </citation>
    <scope>NUCLEOTIDE SEQUENCE [LARGE SCALE GENOMIC DNA]</scope>
    <source>
        <strain evidence="2 3">NBRC 14943</strain>
    </source>
</reference>
<dbReference type="PROSITE" id="PS51257">
    <property type="entry name" value="PROKAR_LIPOPROTEIN"/>
    <property type="match status" value="1"/>
</dbReference>
<proteinExistence type="predicted"/>
<name>A0A511NJ50_9FLAO</name>
<evidence type="ECO:0000256" key="1">
    <source>
        <dbReference type="SAM" id="SignalP"/>
    </source>
</evidence>